<organism evidence="3 4">
    <name type="scientific">Brachybacterium epidermidis</name>
    <dbReference type="NCBI Taxonomy" id="2781983"/>
    <lineage>
        <taxon>Bacteria</taxon>
        <taxon>Bacillati</taxon>
        <taxon>Actinomycetota</taxon>
        <taxon>Actinomycetes</taxon>
        <taxon>Micrococcales</taxon>
        <taxon>Dermabacteraceae</taxon>
        <taxon>Brachybacterium</taxon>
    </lineage>
</organism>
<evidence type="ECO:0000313" key="3">
    <source>
        <dbReference type="EMBL" id="MBE9403520.1"/>
    </source>
</evidence>
<gene>
    <name evidence="3" type="ORF">IOE58_04725</name>
</gene>
<accession>A0ABR9VZ98</accession>
<name>A0ABR9VZ98_9MICO</name>
<keyword evidence="1" id="KW-1133">Transmembrane helix</keyword>
<keyword evidence="1" id="KW-0472">Membrane</keyword>
<feature type="transmembrane region" description="Helical" evidence="1">
    <location>
        <begin position="595"/>
        <end position="616"/>
    </location>
</feature>
<dbReference type="InterPro" id="IPR026395">
    <property type="entry name" value="CshA_fibril"/>
</dbReference>
<dbReference type="NCBIfam" id="TIGR04225">
    <property type="entry name" value="CshA_fibril_rpt"/>
    <property type="match status" value="1"/>
</dbReference>
<evidence type="ECO:0000313" key="4">
    <source>
        <dbReference type="Proteomes" id="UP000644727"/>
    </source>
</evidence>
<evidence type="ECO:0000259" key="2">
    <source>
        <dbReference type="Pfam" id="PF19076"/>
    </source>
</evidence>
<sequence length="627" mass="65461">MSAVLLVGPAAPASAIGESGPFELPLETSTVSIAPGAATAMPLIALLEDQQQDELDLGTARLGIPTDLPAAQTSRMSLGEDARTLTVAGEGTWGLVGGDLVFTPDSGVTGAEQPVTLTIESIHGHRSEPAQLTPALLESVDDEGRGSAGQPVEVALGHEVPEGGATRLQLDGLPPGSATTRDGSRLMIPEQGRWLTSESGETLTYEPLGVRLGRQPDPVRYLVVDEEGGPVATGRVEITVPVISDLYHSAPFGQDIVYSVGEAQQFVDPATLVLDPPPGDDAEAVSETEVVVPGQGTWTLDRDAATVRFSPESELVDQAAPMGIRGGDGEGAQAAPALLSTAYPILVDRTQSAPPGEPLVFDLTVGVRDVRADSIRFDPEPLSAEAIVSNDGLTLRQPGEGTWRIEEDARTITMTPDAAFRGESTPVGIVGQGVYADNPVEAALTAVVAPVIATARDDEERTAPGVPITVDVLANDTAGSGSQPLRPESVQIRSMSATNLGELWDATGERLVIPSEGEFTVARNGSITFTPQDGFVGRTSPIIYIVWDSTGIPTQASLTIDVDPAVAASGQPRTDPSGINSLLAGLLPGSRDTSIVFGTVVLLLLFAGLVAMWIGVRMEQDRRLWED</sequence>
<dbReference type="Pfam" id="PF19076">
    <property type="entry name" value="CshA_repeat"/>
    <property type="match status" value="1"/>
</dbReference>
<dbReference type="Proteomes" id="UP000644727">
    <property type="component" value="Unassembled WGS sequence"/>
</dbReference>
<proteinExistence type="predicted"/>
<protein>
    <recommendedName>
        <fullName evidence="2">CshA domain-containing protein</fullName>
    </recommendedName>
</protein>
<reference evidence="3 4" key="1">
    <citation type="submission" date="2020-10" db="EMBL/GenBank/DDBJ databases">
        <title>Draft genome and description of Brachybacterium epidermidis sp nov.</title>
        <authorList>
            <person name="Boxberger M."/>
            <person name="La Scola B."/>
        </authorList>
    </citation>
    <scope>NUCLEOTIDE SEQUENCE [LARGE SCALE GENOMIC DNA]</scope>
    <source>
        <strain evidence="3 4">Marseille-Q2903</strain>
    </source>
</reference>
<keyword evidence="4" id="KW-1185">Reference proteome</keyword>
<evidence type="ECO:0000256" key="1">
    <source>
        <dbReference type="SAM" id="Phobius"/>
    </source>
</evidence>
<feature type="domain" description="CshA" evidence="2">
    <location>
        <begin position="505"/>
        <end position="562"/>
    </location>
</feature>
<dbReference type="EMBL" id="JADEYR010000003">
    <property type="protein sequence ID" value="MBE9403520.1"/>
    <property type="molecule type" value="Genomic_DNA"/>
</dbReference>
<comment type="caution">
    <text evidence="3">The sequence shown here is derived from an EMBL/GenBank/DDBJ whole genome shotgun (WGS) entry which is preliminary data.</text>
</comment>
<keyword evidence="1" id="KW-0812">Transmembrane</keyword>